<evidence type="ECO:0000256" key="6">
    <source>
        <dbReference type="ARBA" id="ARBA00022989"/>
    </source>
</evidence>
<dbReference type="InterPro" id="IPR016169">
    <property type="entry name" value="FAD-bd_PCMH_sub2"/>
</dbReference>
<evidence type="ECO:0000256" key="4">
    <source>
        <dbReference type="ARBA" id="ARBA00022692"/>
    </source>
</evidence>
<dbReference type="InterPro" id="IPR044751">
    <property type="entry name" value="Ion_transp-like_CBS"/>
</dbReference>
<organism evidence="14 15">
    <name type="scientific">Clostridium oryzae</name>
    <dbReference type="NCBI Taxonomy" id="1450648"/>
    <lineage>
        <taxon>Bacteria</taxon>
        <taxon>Bacillati</taxon>
        <taxon>Bacillota</taxon>
        <taxon>Clostridia</taxon>
        <taxon>Eubacteriales</taxon>
        <taxon>Clostridiaceae</taxon>
        <taxon>Clostridium</taxon>
    </lineage>
</organism>
<dbReference type="PROSITE" id="PS51846">
    <property type="entry name" value="CNNM"/>
    <property type="match status" value="1"/>
</dbReference>
<dbReference type="Gene3D" id="3.10.580.10">
    <property type="entry name" value="CBS-domain"/>
    <property type="match status" value="1"/>
</dbReference>
<dbReference type="PROSITE" id="PS51371">
    <property type="entry name" value="CBS"/>
    <property type="match status" value="2"/>
</dbReference>
<evidence type="ECO:0000256" key="8">
    <source>
        <dbReference type="ARBA" id="ARBA00023136"/>
    </source>
</evidence>
<evidence type="ECO:0000256" key="10">
    <source>
        <dbReference type="PROSITE-ProRule" id="PRU01193"/>
    </source>
</evidence>
<dbReference type="OrthoDB" id="9798188at2"/>
<evidence type="ECO:0000256" key="2">
    <source>
        <dbReference type="ARBA" id="ARBA00006337"/>
    </source>
</evidence>
<dbReference type="AlphaFoldDB" id="A0A1V4I5R2"/>
<comment type="caution">
    <text evidence="14">The sequence shown here is derived from an EMBL/GenBank/DDBJ whole genome shotgun (WGS) entry which is preliminary data.</text>
</comment>
<feature type="transmembrane region" description="Helical" evidence="11">
    <location>
        <begin position="106"/>
        <end position="126"/>
    </location>
</feature>
<feature type="domain" description="CNNM transmembrane" evidence="13">
    <location>
        <begin position="4"/>
        <end position="204"/>
    </location>
</feature>
<keyword evidence="15" id="KW-1185">Reference proteome</keyword>
<dbReference type="FunFam" id="3.10.580.10:FF:000002">
    <property type="entry name" value="Magnesium/cobalt efflux protein CorC"/>
    <property type="match status" value="1"/>
</dbReference>
<keyword evidence="4 10" id="KW-0812">Transmembrane</keyword>
<dbReference type="RefSeq" id="WP_079428635.1">
    <property type="nucleotide sequence ID" value="NZ_MZGV01000115.1"/>
</dbReference>
<proteinExistence type="inferred from homology"/>
<dbReference type="Pfam" id="PF01595">
    <property type="entry name" value="CNNM"/>
    <property type="match status" value="1"/>
</dbReference>
<comment type="similarity">
    <text evidence="2">Belongs to the UPF0053 family.</text>
</comment>
<evidence type="ECO:0000259" key="12">
    <source>
        <dbReference type="PROSITE" id="PS51371"/>
    </source>
</evidence>
<evidence type="ECO:0000256" key="1">
    <source>
        <dbReference type="ARBA" id="ARBA00004651"/>
    </source>
</evidence>
<accession>A0A1V4I5R2</accession>
<keyword evidence="7 9" id="KW-0129">CBS domain</keyword>
<feature type="transmembrane region" description="Helical" evidence="11">
    <location>
        <begin position="12"/>
        <end position="33"/>
    </location>
</feature>
<reference evidence="14 15" key="1">
    <citation type="submission" date="2017-03" db="EMBL/GenBank/DDBJ databases">
        <title>Genome sequence of Clostridium oryzae DSM 28571.</title>
        <authorList>
            <person name="Poehlein A."/>
            <person name="Daniel R."/>
        </authorList>
    </citation>
    <scope>NUCLEOTIDE SEQUENCE [LARGE SCALE GENOMIC DNA]</scope>
    <source>
        <strain evidence="14 15">DSM 28571</strain>
    </source>
</reference>
<name>A0A1V4I5R2_9CLOT</name>
<dbReference type="GO" id="GO:0050660">
    <property type="term" value="F:flavin adenine dinucleotide binding"/>
    <property type="evidence" value="ECO:0007669"/>
    <property type="project" value="InterPro"/>
</dbReference>
<evidence type="ECO:0000256" key="11">
    <source>
        <dbReference type="SAM" id="Phobius"/>
    </source>
</evidence>
<dbReference type="Gene3D" id="3.30.465.10">
    <property type="match status" value="1"/>
</dbReference>
<feature type="transmembrane region" description="Helical" evidence="11">
    <location>
        <begin position="64"/>
        <end position="86"/>
    </location>
</feature>
<keyword evidence="8 10" id="KW-0472">Membrane</keyword>
<dbReference type="STRING" id="1450648.CLORY_44410"/>
<evidence type="ECO:0000313" key="14">
    <source>
        <dbReference type="EMBL" id="OPJ55224.1"/>
    </source>
</evidence>
<dbReference type="PANTHER" id="PTHR43099:SF2">
    <property type="entry name" value="UPF0053 PROTEIN YRKA"/>
    <property type="match status" value="1"/>
</dbReference>
<dbReference type="SUPFAM" id="SSF54631">
    <property type="entry name" value="CBS-domain pair"/>
    <property type="match status" value="1"/>
</dbReference>
<dbReference type="SUPFAM" id="SSF56176">
    <property type="entry name" value="FAD-binding/transporter-associated domain-like"/>
    <property type="match status" value="1"/>
</dbReference>
<gene>
    <name evidence="14" type="primary">corC_2</name>
    <name evidence="14" type="ORF">CLORY_44410</name>
</gene>
<evidence type="ECO:0000256" key="3">
    <source>
        <dbReference type="ARBA" id="ARBA00022475"/>
    </source>
</evidence>
<dbReference type="EMBL" id="MZGV01000115">
    <property type="protein sequence ID" value="OPJ55224.1"/>
    <property type="molecule type" value="Genomic_DNA"/>
</dbReference>
<evidence type="ECO:0000313" key="15">
    <source>
        <dbReference type="Proteomes" id="UP000190080"/>
    </source>
</evidence>
<dbReference type="Proteomes" id="UP000190080">
    <property type="component" value="Unassembled WGS sequence"/>
</dbReference>
<dbReference type="InterPro" id="IPR046342">
    <property type="entry name" value="CBS_dom_sf"/>
</dbReference>
<protein>
    <submittedName>
        <fullName evidence="14">Magnesium and cobalt efflux protein CorC</fullName>
    </submittedName>
</protein>
<sequence length="450" mass="50513">MSGSYLNILWELIFISILTFINAFFASAEMAIVSLNKNKINSLVESGDKKAILLQKILKEPSKFLATIQVGITLAGFFASASAATGLSVYLSKALKEFNVPYSDRLSLFIITVIISYISLVFGELLPKRIALQKSESIAMGSIRIIAFISRITSPFIKLLSSSTNLLIRTIGINCENLEQKVSEEEIKSLIQVGEENGVINPTELEMIESIFEFDDTLAKEVMTPRTDVFLIDISSDISSILHGLVEENYSRVPVYEDDTDNIIGILYMKDFFIEASQVGFDNVDVRKILRIPYFVPETKNIDQLFKELQTSQNHMAILIDEYGGFSGIVTIEDLVEEVMGKIFDEYDESDSYIKKIDNCTYLVNGSVPIDEINDCLNTDIESEHSDTIGGFVINLLGRIPEKNEKKSINYDNLIFTIESVNENRIQKIKIQLGESIAQDCSKEEEPDDK</sequence>
<dbReference type="InterPro" id="IPR051676">
    <property type="entry name" value="UPF0053_domain"/>
</dbReference>
<feature type="domain" description="CBS" evidence="12">
    <location>
        <begin position="223"/>
        <end position="286"/>
    </location>
</feature>
<evidence type="ECO:0000256" key="7">
    <source>
        <dbReference type="ARBA" id="ARBA00023122"/>
    </source>
</evidence>
<dbReference type="InterPro" id="IPR000644">
    <property type="entry name" value="CBS_dom"/>
</dbReference>
<dbReference type="InterPro" id="IPR002550">
    <property type="entry name" value="CNNM"/>
</dbReference>
<evidence type="ECO:0000259" key="13">
    <source>
        <dbReference type="PROSITE" id="PS51846"/>
    </source>
</evidence>
<dbReference type="InterPro" id="IPR036318">
    <property type="entry name" value="FAD-bd_PCMH-like_sf"/>
</dbReference>
<dbReference type="PANTHER" id="PTHR43099">
    <property type="entry name" value="UPF0053 PROTEIN YRKA"/>
    <property type="match status" value="1"/>
</dbReference>
<keyword evidence="3" id="KW-1003">Cell membrane</keyword>
<evidence type="ECO:0000256" key="5">
    <source>
        <dbReference type="ARBA" id="ARBA00022737"/>
    </source>
</evidence>
<dbReference type="InterPro" id="IPR005170">
    <property type="entry name" value="Transptr-assoc_dom"/>
</dbReference>
<dbReference type="SMART" id="SM01091">
    <property type="entry name" value="CorC_HlyC"/>
    <property type="match status" value="1"/>
</dbReference>
<feature type="domain" description="CBS" evidence="12">
    <location>
        <begin position="289"/>
        <end position="346"/>
    </location>
</feature>
<dbReference type="Pfam" id="PF03471">
    <property type="entry name" value="CorC_HlyC"/>
    <property type="match status" value="1"/>
</dbReference>
<evidence type="ECO:0000256" key="9">
    <source>
        <dbReference type="PROSITE-ProRule" id="PRU00703"/>
    </source>
</evidence>
<keyword evidence="5" id="KW-0677">Repeat</keyword>
<dbReference type="GO" id="GO:0005886">
    <property type="term" value="C:plasma membrane"/>
    <property type="evidence" value="ECO:0007669"/>
    <property type="project" value="UniProtKB-SubCell"/>
</dbReference>
<comment type="subcellular location">
    <subcellularLocation>
        <location evidence="1">Cell membrane</location>
        <topology evidence="1">Multi-pass membrane protein</topology>
    </subcellularLocation>
</comment>
<dbReference type="CDD" id="cd04590">
    <property type="entry name" value="CBS_pair_CorC_HlyC_assoc"/>
    <property type="match status" value="1"/>
</dbReference>
<keyword evidence="6 10" id="KW-1133">Transmembrane helix</keyword>
<dbReference type="Pfam" id="PF00571">
    <property type="entry name" value="CBS"/>
    <property type="match status" value="2"/>
</dbReference>